<feature type="domain" description="Zn(2)-C6 fungal-type" evidence="9">
    <location>
        <begin position="91"/>
        <end position="125"/>
    </location>
</feature>
<evidence type="ECO:0000256" key="8">
    <source>
        <dbReference type="SAM" id="MobiDB-lite"/>
    </source>
</evidence>
<feature type="compositionally biased region" description="Polar residues" evidence="8">
    <location>
        <begin position="745"/>
        <end position="772"/>
    </location>
</feature>
<name>A0A1V6U9J1_9EURO</name>
<dbReference type="SUPFAM" id="SSF57701">
    <property type="entry name" value="Zn2/Cys6 DNA-binding domain"/>
    <property type="match status" value="1"/>
</dbReference>
<dbReference type="CDD" id="cd00067">
    <property type="entry name" value="GAL4"/>
    <property type="match status" value="1"/>
</dbReference>
<feature type="compositionally biased region" description="Polar residues" evidence="8">
    <location>
        <begin position="786"/>
        <end position="807"/>
    </location>
</feature>
<organism evidence="10 11">
    <name type="scientific">Penicillium coprophilum</name>
    <dbReference type="NCBI Taxonomy" id="36646"/>
    <lineage>
        <taxon>Eukaryota</taxon>
        <taxon>Fungi</taxon>
        <taxon>Dikarya</taxon>
        <taxon>Ascomycota</taxon>
        <taxon>Pezizomycotina</taxon>
        <taxon>Eurotiomycetes</taxon>
        <taxon>Eurotiomycetidae</taxon>
        <taxon>Eurotiales</taxon>
        <taxon>Aspergillaceae</taxon>
        <taxon>Penicillium</taxon>
    </lineage>
</organism>
<dbReference type="InterPro" id="IPR001138">
    <property type="entry name" value="Zn2Cys6_DnaBD"/>
</dbReference>
<reference evidence="11" key="1">
    <citation type="journal article" date="2017" name="Nat. Microbiol.">
        <title>Global analysis of biosynthetic gene clusters reveals vast potential of secondary metabolite production in Penicillium species.</title>
        <authorList>
            <person name="Nielsen J.C."/>
            <person name="Grijseels S."/>
            <person name="Prigent S."/>
            <person name="Ji B."/>
            <person name="Dainat J."/>
            <person name="Nielsen K.F."/>
            <person name="Frisvad J.C."/>
            <person name="Workman M."/>
            <person name="Nielsen J."/>
        </authorList>
    </citation>
    <scope>NUCLEOTIDE SEQUENCE [LARGE SCALE GENOMIC DNA]</scope>
    <source>
        <strain evidence="11">IBT 31321</strain>
    </source>
</reference>
<accession>A0A1V6U9J1</accession>
<dbReference type="SMART" id="SM00066">
    <property type="entry name" value="GAL4"/>
    <property type="match status" value="1"/>
</dbReference>
<protein>
    <recommendedName>
        <fullName evidence="9">Zn(2)-C6 fungal-type domain-containing protein</fullName>
    </recommendedName>
</protein>
<evidence type="ECO:0000259" key="9">
    <source>
        <dbReference type="PROSITE" id="PS50048"/>
    </source>
</evidence>
<keyword evidence="4" id="KW-0805">Transcription regulation</keyword>
<feature type="region of interest" description="Disordered" evidence="8">
    <location>
        <begin position="1"/>
        <end position="95"/>
    </location>
</feature>
<keyword evidence="7" id="KW-0539">Nucleus</keyword>
<evidence type="ECO:0000256" key="3">
    <source>
        <dbReference type="ARBA" id="ARBA00022833"/>
    </source>
</evidence>
<evidence type="ECO:0000256" key="2">
    <source>
        <dbReference type="ARBA" id="ARBA00022723"/>
    </source>
</evidence>
<keyword evidence="3" id="KW-0862">Zinc</keyword>
<dbReference type="CDD" id="cd12148">
    <property type="entry name" value="fungal_TF_MHR"/>
    <property type="match status" value="1"/>
</dbReference>
<comment type="subcellular location">
    <subcellularLocation>
        <location evidence="1">Nucleus</location>
    </subcellularLocation>
</comment>
<dbReference type="GO" id="GO:0000976">
    <property type="term" value="F:transcription cis-regulatory region binding"/>
    <property type="evidence" value="ECO:0007669"/>
    <property type="project" value="TreeGrafter"/>
</dbReference>
<dbReference type="AlphaFoldDB" id="A0A1V6U9J1"/>
<dbReference type="GO" id="GO:0008270">
    <property type="term" value="F:zinc ion binding"/>
    <property type="evidence" value="ECO:0007669"/>
    <property type="project" value="InterPro"/>
</dbReference>
<dbReference type="Pfam" id="PF00172">
    <property type="entry name" value="Zn_clus"/>
    <property type="match status" value="1"/>
</dbReference>
<dbReference type="GO" id="GO:0001216">
    <property type="term" value="F:DNA-binding transcription activator activity"/>
    <property type="evidence" value="ECO:0007669"/>
    <property type="project" value="UniProtKB-ARBA"/>
</dbReference>
<keyword evidence="11" id="KW-1185">Reference proteome</keyword>
<evidence type="ECO:0000256" key="1">
    <source>
        <dbReference type="ARBA" id="ARBA00004123"/>
    </source>
</evidence>
<sequence length="891" mass="98855">MEIDPQLQHRDGDPQRRFYTPTRPTMSTGPEYPEPPSHTSLNPYQSRDIHDDEHGHRHGHGDTHPSFVMGPDSNQSPEPRETTGDAKRSRACEPCRQLKVRCDPDPAHPEGSCKRCAKARRTCIVTAPTRKRQKKTDSRVAELERKIDALTATLQASHSTGSLFSSGTGQQASPPGQRDEQLAGRRWSGGESKIAGSKRQHTGEIKDSAGELLAPRYSRPGSPSAEQILTQASKHWRRPVAGDSAPPKHDAGNEFADMIDRGIVDYKTTSAAFDRYIHQMAPELPFVVFPPGTTMGEVRRNKPYLFLAIIGAAIGVFNPDVQTILVNEIYRLIAEHVVVKGQKSLELVQTIMVCSIWYLPPDNFEELKFYSLTHMAALMAIDLGLNRRISENRRTFNMIRELIAKKPTGPAFDLDGPEARRTWVGCYYLCVQMSAAMRRVHLVTWQPYMDECLDILANHPDALPSDRKLKWWAKLGSIMEDSGNQLSADDSEPITTFANSKAWYNVKVFEDRLAQWREEIPRDIYTGPMVHTEHVLNLFVHGCAMCVNFNAGNNSAPQDDLHRSSIAAAIDGLTTAIRCIHESLDVICAVDSERLISLPTTTLARTTFPVVTLIKIYSLFISPDSRIGQILDVQSLKIDYYLDKVVAHYRTAAARDGGRAAAKFGNIMVLLRNWFIKKRDQGDHGRELKEMFANDQIPSDNRQIHGNHDTSNTASANPRTQMAPGMTPLHFLSEVAMGDPAHRANNPNAQHPISGQSYSANHSPSSTVNPMTTPGPPSFVPDPPHTSWSSGASYPTTLPSSDSNQIDTRGYYQPYSSTELTHNYPDIPSSTTQTQGYPDMSTVAGMQLAPPMGLASEIGMDPNPGESWITLGSMMDEGLFTFPFDGNFGLF</sequence>
<feature type="region of interest" description="Disordered" evidence="8">
    <location>
        <begin position="739"/>
        <end position="807"/>
    </location>
</feature>
<feature type="region of interest" description="Disordered" evidence="8">
    <location>
        <begin position="693"/>
        <end position="725"/>
    </location>
</feature>
<feature type="compositionally biased region" description="Basic and acidic residues" evidence="8">
    <location>
        <begin position="78"/>
        <end position="93"/>
    </location>
</feature>
<keyword evidence="2" id="KW-0479">Metal-binding</keyword>
<dbReference type="STRING" id="36646.A0A1V6U9J1"/>
<evidence type="ECO:0000313" key="10">
    <source>
        <dbReference type="EMBL" id="OQE35172.1"/>
    </source>
</evidence>
<dbReference type="PROSITE" id="PS00463">
    <property type="entry name" value="ZN2_CY6_FUNGAL_1"/>
    <property type="match status" value="1"/>
</dbReference>
<feature type="compositionally biased region" description="Basic and acidic residues" evidence="8">
    <location>
        <begin position="7"/>
        <end position="16"/>
    </location>
</feature>
<dbReference type="GO" id="GO:0005634">
    <property type="term" value="C:nucleus"/>
    <property type="evidence" value="ECO:0007669"/>
    <property type="project" value="UniProtKB-SubCell"/>
</dbReference>
<dbReference type="Proteomes" id="UP000191500">
    <property type="component" value="Unassembled WGS sequence"/>
</dbReference>
<evidence type="ECO:0000313" key="11">
    <source>
        <dbReference type="Proteomes" id="UP000191500"/>
    </source>
</evidence>
<feature type="compositionally biased region" description="Polar residues" evidence="8">
    <location>
        <begin position="159"/>
        <end position="174"/>
    </location>
</feature>
<feature type="compositionally biased region" description="Polar residues" evidence="8">
    <location>
        <begin position="709"/>
        <end position="720"/>
    </location>
</feature>
<dbReference type="EMBL" id="MDDG01000014">
    <property type="protein sequence ID" value="OQE35172.1"/>
    <property type="molecule type" value="Genomic_DNA"/>
</dbReference>
<dbReference type="FunFam" id="4.10.240.10:FF:000003">
    <property type="entry name" value="C6 transcription factor (Leu3)"/>
    <property type="match status" value="1"/>
</dbReference>
<evidence type="ECO:0000256" key="4">
    <source>
        <dbReference type="ARBA" id="ARBA00023015"/>
    </source>
</evidence>
<dbReference type="PANTHER" id="PTHR31845">
    <property type="entry name" value="FINGER DOMAIN PROTEIN, PUTATIVE-RELATED"/>
    <property type="match status" value="1"/>
</dbReference>
<feature type="compositionally biased region" description="Basic and acidic residues" evidence="8">
    <location>
        <begin position="47"/>
        <end position="63"/>
    </location>
</feature>
<dbReference type="InterPro" id="IPR036864">
    <property type="entry name" value="Zn2-C6_fun-type_DNA-bd_sf"/>
</dbReference>
<dbReference type="PROSITE" id="PS50048">
    <property type="entry name" value="ZN2_CY6_FUNGAL_2"/>
    <property type="match status" value="1"/>
</dbReference>
<dbReference type="Gene3D" id="4.10.240.10">
    <property type="entry name" value="Zn(2)-C6 fungal-type DNA-binding domain"/>
    <property type="match status" value="1"/>
</dbReference>
<dbReference type="GO" id="GO:0000981">
    <property type="term" value="F:DNA-binding transcription factor activity, RNA polymerase II-specific"/>
    <property type="evidence" value="ECO:0007669"/>
    <property type="project" value="InterPro"/>
</dbReference>
<feature type="region of interest" description="Disordered" evidence="8">
    <location>
        <begin position="159"/>
        <end position="225"/>
    </location>
</feature>
<gene>
    <name evidence="10" type="ORF">PENCOP_c014G04006</name>
</gene>
<proteinExistence type="predicted"/>
<dbReference type="PANTHER" id="PTHR31845:SF39">
    <property type="entry name" value="TRANSCRIPTION FACTOR PBCR-RELATED"/>
    <property type="match status" value="1"/>
</dbReference>
<comment type="caution">
    <text evidence="10">The sequence shown here is derived from an EMBL/GenBank/DDBJ whole genome shotgun (WGS) entry which is preliminary data.</text>
</comment>
<keyword evidence="6" id="KW-0804">Transcription</keyword>
<evidence type="ECO:0000256" key="7">
    <source>
        <dbReference type="ARBA" id="ARBA00023242"/>
    </source>
</evidence>
<keyword evidence="5" id="KW-0238">DNA-binding</keyword>
<dbReference type="InterPro" id="IPR051089">
    <property type="entry name" value="prtT"/>
</dbReference>
<feature type="region of interest" description="Disordered" evidence="8">
    <location>
        <begin position="234"/>
        <end position="253"/>
    </location>
</feature>
<evidence type="ECO:0000256" key="5">
    <source>
        <dbReference type="ARBA" id="ARBA00023125"/>
    </source>
</evidence>
<feature type="compositionally biased region" description="Pro residues" evidence="8">
    <location>
        <begin position="773"/>
        <end position="784"/>
    </location>
</feature>
<evidence type="ECO:0000256" key="6">
    <source>
        <dbReference type="ARBA" id="ARBA00023163"/>
    </source>
</evidence>